<sequence>MLPSTYRAAARMDNFQIFQDMIDLTGPAYFYDIPQVNKVRLYSLLEFYSKWKTIGYGKLFNDFCIYGQSLFNLEIDNVPSFQLLFWPCDMQPFLDRLKQSRPHLYDKIQRDCSMHLISKWSEKTAEIDQDIEFRYSYSSTEIFLAKQRTTNERILNGVARSIYYAHLKLVPSLENPTKAILPSYFVKTTVLWMCELMDLNENNGSEKDETEIARRMGGEWINFACNKLRRGVCQHYFIDEMNILDGYSTVSLLKAAAILDNVKLDDKINLNLFIEQDKLALDSNKNSENWLRSLKIADVLRANEDYKQFRQNWLEFDSSYAEGDITTCFYILNQLRTIDGEKENNLSRFPRFK</sequence>
<protein>
    <submittedName>
        <fullName evidence="3">Uncharacterized protein</fullName>
    </submittedName>
</protein>
<evidence type="ECO:0000313" key="1">
    <source>
        <dbReference type="EMBL" id="CAF0949810.1"/>
    </source>
</evidence>
<dbReference type="Proteomes" id="UP000677228">
    <property type="component" value="Unassembled WGS sequence"/>
</dbReference>
<dbReference type="EMBL" id="CAJNOK010004789">
    <property type="protein sequence ID" value="CAF0949810.1"/>
    <property type="molecule type" value="Genomic_DNA"/>
</dbReference>
<gene>
    <name evidence="1" type="ORF">OVA965_LOCUS12092</name>
    <name evidence="3" type="ORF">SRO942_LOCUS42741</name>
    <name evidence="2" type="ORF">TMI583_LOCUS12096</name>
</gene>
<dbReference type="AlphaFoldDB" id="A0A8S2WT26"/>
<proteinExistence type="predicted"/>
<evidence type="ECO:0000313" key="4">
    <source>
        <dbReference type="Proteomes" id="UP000681722"/>
    </source>
</evidence>
<dbReference type="EMBL" id="CAJOBA010004794">
    <property type="protein sequence ID" value="CAF3724127.1"/>
    <property type="molecule type" value="Genomic_DNA"/>
</dbReference>
<dbReference type="Proteomes" id="UP000681722">
    <property type="component" value="Unassembled WGS sequence"/>
</dbReference>
<comment type="caution">
    <text evidence="3">The sequence shown here is derived from an EMBL/GenBank/DDBJ whole genome shotgun (WGS) entry which is preliminary data.</text>
</comment>
<organism evidence="3 4">
    <name type="scientific">Didymodactylos carnosus</name>
    <dbReference type="NCBI Taxonomy" id="1234261"/>
    <lineage>
        <taxon>Eukaryota</taxon>
        <taxon>Metazoa</taxon>
        <taxon>Spiralia</taxon>
        <taxon>Gnathifera</taxon>
        <taxon>Rotifera</taxon>
        <taxon>Eurotatoria</taxon>
        <taxon>Bdelloidea</taxon>
        <taxon>Philodinida</taxon>
        <taxon>Philodinidae</taxon>
        <taxon>Didymodactylos</taxon>
    </lineage>
</organism>
<accession>A0A8S2WT26</accession>
<dbReference type="EMBL" id="CAJOBC010099458">
    <property type="protein sequence ID" value="CAF4460823.1"/>
    <property type="molecule type" value="Genomic_DNA"/>
</dbReference>
<evidence type="ECO:0000313" key="2">
    <source>
        <dbReference type="EMBL" id="CAF3724127.1"/>
    </source>
</evidence>
<dbReference type="Proteomes" id="UP000682733">
    <property type="component" value="Unassembled WGS sequence"/>
</dbReference>
<evidence type="ECO:0000313" key="3">
    <source>
        <dbReference type="EMBL" id="CAF4460823.1"/>
    </source>
</evidence>
<dbReference type="Gene3D" id="1.10.1410.40">
    <property type="match status" value="1"/>
</dbReference>
<reference evidence="3" key="1">
    <citation type="submission" date="2021-02" db="EMBL/GenBank/DDBJ databases">
        <authorList>
            <person name="Nowell W R."/>
        </authorList>
    </citation>
    <scope>NUCLEOTIDE SEQUENCE</scope>
</reference>
<name>A0A8S2WT26_9BILA</name>